<organism evidence="3 4">
    <name type="scientific">Triparma laevis f. inornata</name>
    <dbReference type="NCBI Taxonomy" id="1714386"/>
    <lineage>
        <taxon>Eukaryota</taxon>
        <taxon>Sar</taxon>
        <taxon>Stramenopiles</taxon>
        <taxon>Ochrophyta</taxon>
        <taxon>Bolidophyceae</taxon>
        <taxon>Parmales</taxon>
        <taxon>Triparmaceae</taxon>
        <taxon>Triparma</taxon>
    </lineage>
</organism>
<dbReference type="EMBL" id="BLQM01000382">
    <property type="protein sequence ID" value="GMH86772.1"/>
    <property type="molecule type" value="Genomic_DNA"/>
</dbReference>
<feature type="region of interest" description="Disordered" evidence="1">
    <location>
        <begin position="350"/>
        <end position="372"/>
    </location>
</feature>
<feature type="transmembrane region" description="Helical" evidence="2">
    <location>
        <begin position="126"/>
        <end position="145"/>
    </location>
</feature>
<feature type="transmembrane region" description="Helical" evidence="2">
    <location>
        <begin position="95"/>
        <end position="114"/>
    </location>
</feature>
<evidence type="ECO:0000313" key="4">
    <source>
        <dbReference type="Proteomes" id="UP001162640"/>
    </source>
</evidence>
<sequence length="399" mass="45305">MTVPSACRTSIEELGAALDYHAEKSGRGAMLEYLLIDYGNDNAFPAETLPSNPPPPSHVTECATIHINLMFLITTSTTLIYVYFAFTRDIAIHKFWLWIIIPISVTAMSISFVLKPRRNDGRYNFFLYFQYFIFAYISTFLSLVGRKFTPEAIISTILYCILWYLIFIFAYKSREYVASHDSDKELSYFLTNDVMVGGVIIGLGQLAFLAFPSIQCGKRNADGDWRQCNRTLYSQAGLSTMVALYVVIKLLVRGFVPERILEKHTISHKKIVAMKMNVEEFVQALGFFVAIGCALRMLGNYGAEGDFRNYSEQVVAFVVPCLGNTCVFLTAVWEWIAIRREIKWERQSTLTTSNTPPFTRTRTSMSPSADPESPLTEASSLWFYLGLFTTTFQSMVLRC</sequence>
<keyword evidence="2" id="KW-0812">Transmembrane</keyword>
<keyword evidence="2" id="KW-0472">Membrane</keyword>
<dbReference type="AlphaFoldDB" id="A0A9W7BAC1"/>
<feature type="transmembrane region" description="Helical" evidence="2">
    <location>
        <begin position="232"/>
        <end position="252"/>
    </location>
</feature>
<feature type="transmembrane region" description="Helical" evidence="2">
    <location>
        <begin position="281"/>
        <end position="302"/>
    </location>
</feature>
<accession>A0A9W7BAC1</accession>
<protein>
    <submittedName>
        <fullName evidence="3">Uncharacterized protein</fullName>
    </submittedName>
</protein>
<feature type="transmembrane region" description="Helical" evidence="2">
    <location>
        <begin position="63"/>
        <end position="83"/>
    </location>
</feature>
<name>A0A9W7BAC1_9STRA</name>
<gene>
    <name evidence="3" type="ORF">TL16_g10650</name>
</gene>
<evidence type="ECO:0000256" key="1">
    <source>
        <dbReference type="SAM" id="MobiDB-lite"/>
    </source>
</evidence>
<feature type="compositionally biased region" description="Polar residues" evidence="1">
    <location>
        <begin position="350"/>
        <end position="367"/>
    </location>
</feature>
<evidence type="ECO:0000256" key="2">
    <source>
        <dbReference type="SAM" id="Phobius"/>
    </source>
</evidence>
<evidence type="ECO:0000313" key="3">
    <source>
        <dbReference type="EMBL" id="GMH86772.1"/>
    </source>
</evidence>
<reference evidence="4" key="1">
    <citation type="journal article" date="2023" name="Commun. Biol.">
        <title>Genome analysis of Parmales, the sister group of diatoms, reveals the evolutionary specialization of diatoms from phago-mixotrophs to photoautotrophs.</title>
        <authorList>
            <person name="Ban H."/>
            <person name="Sato S."/>
            <person name="Yoshikawa S."/>
            <person name="Yamada K."/>
            <person name="Nakamura Y."/>
            <person name="Ichinomiya M."/>
            <person name="Sato N."/>
            <person name="Blanc-Mathieu R."/>
            <person name="Endo H."/>
            <person name="Kuwata A."/>
            <person name="Ogata H."/>
        </authorList>
    </citation>
    <scope>NUCLEOTIDE SEQUENCE [LARGE SCALE GENOMIC DNA]</scope>
</reference>
<feature type="transmembrane region" description="Helical" evidence="2">
    <location>
        <begin position="186"/>
        <end position="211"/>
    </location>
</feature>
<keyword evidence="2" id="KW-1133">Transmembrane helix</keyword>
<comment type="caution">
    <text evidence="3">The sequence shown here is derived from an EMBL/GenBank/DDBJ whole genome shotgun (WGS) entry which is preliminary data.</text>
</comment>
<dbReference type="Proteomes" id="UP001162640">
    <property type="component" value="Unassembled WGS sequence"/>
</dbReference>
<proteinExistence type="predicted"/>
<feature type="transmembrane region" description="Helical" evidence="2">
    <location>
        <begin position="152"/>
        <end position="171"/>
    </location>
</feature>
<feature type="transmembrane region" description="Helical" evidence="2">
    <location>
        <begin position="314"/>
        <end position="336"/>
    </location>
</feature>